<name>A0A0T9PTG9_9GAMM</name>
<dbReference type="Pfam" id="PF05638">
    <property type="entry name" value="T6SS_HCP"/>
    <property type="match status" value="1"/>
</dbReference>
<accession>A0A0T9PTG9</accession>
<evidence type="ECO:0000313" key="1">
    <source>
        <dbReference type="EMBL" id="CNH81297.1"/>
    </source>
</evidence>
<dbReference type="AlphaFoldDB" id="A0A0T9PTG9"/>
<dbReference type="InterPro" id="IPR036624">
    <property type="entry name" value="Hcp1-lik_sf"/>
</dbReference>
<dbReference type="PANTHER" id="PTHR34319:SF7">
    <property type="entry name" value="HNH ENDONUCLEASE DOMAIN-CONTAINING PROTEIN"/>
    <property type="match status" value="1"/>
</dbReference>
<reference evidence="2" key="1">
    <citation type="submission" date="2015-03" db="EMBL/GenBank/DDBJ databases">
        <authorList>
            <consortium name="Pathogen Informatics"/>
        </authorList>
    </citation>
    <scope>NUCLEOTIDE SEQUENCE [LARGE SCALE GENOMIC DNA]</scope>
    <source>
        <strain evidence="2">A125KOH2</strain>
    </source>
</reference>
<protein>
    <submittedName>
        <fullName evidence="1">Hemolysin-coregulated protein</fullName>
    </submittedName>
</protein>
<sequence length="159" mass="17944">MANSIYVTVIGETQGMISAGCSTFDSIGNKYQVGHEDQIVVYSLEHAISREQHVNHGPISFIKPIDKSSPLWGVAISNNECMDVNFVFYRNSPSGANELFYSIKLTKAYISRVNIIYPHAIDHASNQPEEMITLKYQSITWEHHIAGTTGYSLWDERIF</sequence>
<dbReference type="SUPFAM" id="SSF141452">
    <property type="entry name" value="Hcp1-like"/>
    <property type="match status" value="1"/>
</dbReference>
<dbReference type="Proteomes" id="UP000045840">
    <property type="component" value="Unassembled WGS sequence"/>
</dbReference>
<dbReference type="RefSeq" id="WP_049613117.1">
    <property type="nucleotide sequence ID" value="NZ_CQAZ01000017.1"/>
</dbReference>
<evidence type="ECO:0000313" key="2">
    <source>
        <dbReference type="Proteomes" id="UP000045840"/>
    </source>
</evidence>
<gene>
    <name evidence="1" type="primary">hcp5</name>
    <name evidence="1" type="ORF">ERS008529_02190</name>
</gene>
<proteinExistence type="predicted"/>
<dbReference type="InterPro" id="IPR008514">
    <property type="entry name" value="T6SS_Hcp"/>
</dbReference>
<dbReference type="NCBIfam" id="TIGR03344">
    <property type="entry name" value="VI_effect_Hcp1"/>
    <property type="match status" value="1"/>
</dbReference>
<dbReference type="InterPro" id="IPR052947">
    <property type="entry name" value="T6SS_Hcp1_domain"/>
</dbReference>
<dbReference type="EMBL" id="CQAZ01000017">
    <property type="protein sequence ID" value="CNH81297.1"/>
    <property type="molecule type" value="Genomic_DNA"/>
</dbReference>
<organism evidence="1 2">
    <name type="scientific">Yersinia pekkanenii</name>
    <dbReference type="NCBI Taxonomy" id="1288385"/>
    <lineage>
        <taxon>Bacteria</taxon>
        <taxon>Pseudomonadati</taxon>
        <taxon>Pseudomonadota</taxon>
        <taxon>Gammaproteobacteria</taxon>
        <taxon>Enterobacterales</taxon>
        <taxon>Yersiniaceae</taxon>
        <taxon>Yersinia</taxon>
    </lineage>
</organism>
<dbReference type="PANTHER" id="PTHR34319">
    <property type="entry name" value="MAJOR EXPORTED PROTEIN"/>
    <property type="match status" value="1"/>
</dbReference>
<dbReference type="Gene3D" id="2.30.110.20">
    <property type="entry name" value="Hcp1-like"/>
    <property type="match status" value="1"/>
</dbReference>